<comment type="subcellular location">
    <subcellularLocation>
        <location evidence="1">Nucleus</location>
    </subcellularLocation>
</comment>
<dbReference type="PROSITE" id="PS51294">
    <property type="entry name" value="HTH_MYB"/>
    <property type="match status" value="2"/>
</dbReference>
<evidence type="ECO:0000313" key="10">
    <source>
        <dbReference type="EMBL" id="KZV45489.1"/>
    </source>
</evidence>
<dbReference type="Pfam" id="PF13921">
    <property type="entry name" value="Myb_DNA-bind_6"/>
    <property type="match status" value="1"/>
</dbReference>
<accession>A0A2Z7CLB3</accession>
<dbReference type="InterPro" id="IPR050560">
    <property type="entry name" value="MYB_TF"/>
</dbReference>
<dbReference type="Gene3D" id="1.10.10.60">
    <property type="entry name" value="Homeodomain-like"/>
    <property type="match status" value="2"/>
</dbReference>
<dbReference type="PANTHER" id="PTHR45614">
    <property type="entry name" value="MYB PROTEIN-RELATED"/>
    <property type="match status" value="1"/>
</dbReference>
<dbReference type="AlphaFoldDB" id="A0A2Z7CLB3"/>
<feature type="domain" description="Myb-like" evidence="8">
    <location>
        <begin position="79"/>
        <end position="129"/>
    </location>
</feature>
<dbReference type="EMBL" id="KQ996074">
    <property type="protein sequence ID" value="KZV45489.1"/>
    <property type="molecule type" value="Genomic_DNA"/>
</dbReference>
<dbReference type="GO" id="GO:0000981">
    <property type="term" value="F:DNA-binding transcription factor activity, RNA polymerase II-specific"/>
    <property type="evidence" value="ECO:0007669"/>
    <property type="project" value="TreeGrafter"/>
</dbReference>
<evidence type="ECO:0000256" key="2">
    <source>
        <dbReference type="ARBA" id="ARBA00022737"/>
    </source>
</evidence>
<dbReference type="PROSITE" id="PS50090">
    <property type="entry name" value="MYB_LIKE"/>
    <property type="match status" value="2"/>
</dbReference>
<feature type="region of interest" description="Disordered" evidence="7">
    <location>
        <begin position="1"/>
        <end position="23"/>
    </location>
</feature>
<proteinExistence type="predicted"/>
<evidence type="ECO:0000256" key="1">
    <source>
        <dbReference type="ARBA" id="ARBA00004123"/>
    </source>
</evidence>
<evidence type="ECO:0000256" key="3">
    <source>
        <dbReference type="ARBA" id="ARBA00023015"/>
    </source>
</evidence>
<feature type="domain" description="Myb-like" evidence="8">
    <location>
        <begin position="32"/>
        <end position="78"/>
    </location>
</feature>
<evidence type="ECO:0000256" key="6">
    <source>
        <dbReference type="ARBA" id="ARBA00023242"/>
    </source>
</evidence>
<protein>
    <submittedName>
        <fullName evidence="10">Myb-like protein AA</fullName>
    </submittedName>
</protein>
<dbReference type="FunFam" id="1.10.10.60:FF:000060">
    <property type="entry name" value="MYB transcription factor"/>
    <property type="match status" value="1"/>
</dbReference>
<reference evidence="10 11" key="1">
    <citation type="journal article" date="2015" name="Proc. Natl. Acad. Sci. U.S.A.">
        <title>The resurrection genome of Boea hygrometrica: A blueprint for survival of dehydration.</title>
        <authorList>
            <person name="Xiao L."/>
            <person name="Yang G."/>
            <person name="Zhang L."/>
            <person name="Yang X."/>
            <person name="Zhao S."/>
            <person name="Ji Z."/>
            <person name="Zhou Q."/>
            <person name="Hu M."/>
            <person name="Wang Y."/>
            <person name="Chen M."/>
            <person name="Xu Y."/>
            <person name="Jin H."/>
            <person name="Xiao X."/>
            <person name="Hu G."/>
            <person name="Bao F."/>
            <person name="Hu Y."/>
            <person name="Wan P."/>
            <person name="Li L."/>
            <person name="Deng X."/>
            <person name="Kuang T."/>
            <person name="Xiang C."/>
            <person name="Zhu J.K."/>
            <person name="Oliver M.J."/>
            <person name="He Y."/>
        </authorList>
    </citation>
    <scope>NUCLEOTIDE SEQUENCE [LARGE SCALE GENOMIC DNA]</scope>
    <source>
        <strain evidence="11">cv. XS01</strain>
    </source>
</reference>
<dbReference type="OrthoDB" id="2143914at2759"/>
<organism evidence="10 11">
    <name type="scientific">Dorcoceras hygrometricum</name>
    <dbReference type="NCBI Taxonomy" id="472368"/>
    <lineage>
        <taxon>Eukaryota</taxon>
        <taxon>Viridiplantae</taxon>
        <taxon>Streptophyta</taxon>
        <taxon>Embryophyta</taxon>
        <taxon>Tracheophyta</taxon>
        <taxon>Spermatophyta</taxon>
        <taxon>Magnoliopsida</taxon>
        <taxon>eudicotyledons</taxon>
        <taxon>Gunneridae</taxon>
        <taxon>Pentapetalae</taxon>
        <taxon>asterids</taxon>
        <taxon>lamiids</taxon>
        <taxon>Lamiales</taxon>
        <taxon>Gesneriaceae</taxon>
        <taxon>Didymocarpoideae</taxon>
        <taxon>Trichosporeae</taxon>
        <taxon>Loxocarpinae</taxon>
        <taxon>Dorcoceras</taxon>
    </lineage>
</organism>
<evidence type="ECO:0000313" key="11">
    <source>
        <dbReference type="Proteomes" id="UP000250235"/>
    </source>
</evidence>
<feature type="domain" description="HTH myb-type" evidence="9">
    <location>
        <begin position="79"/>
        <end position="133"/>
    </location>
</feature>
<dbReference type="SUPFAM" id="SSF46689">
    <property type="entry name" value="Homeodomain-like"/>
    <property type="match status" value="1"/>
</dbReference>
<keyword evidence="4" id="KW-0238">DNA-binding</keyword>
<evidence type="ECO:0000256" key="4">
    <source>
        <dbReference type="ARBA" id="ARBA00023125"/>
    </source>
</evidence>
<evidence type="ECO:0000259" key="9">
    <source>
        <dbReference type="PROSITE" id="PS51294"/>
    </source>
</evidence>
<dbReference type="PANTHER" id="PTHR45614:SF150">
    <property type="entry name" value="MYB-LIKE DNA-BINDING DOMAIN CONTAINING PROTEIN, EXPRESSED"/>
    <property type="match status" value="1"/>
</dbReference>
<dbReference type="InterPro" id="IPR009057">
    <property type="entry name" value="Homeodomain-like_sf"/>
</dbReference>
<keyword evidence="6" id="KW-0539">Nucleus</keyword>
<dbReference type="SMART" id="SM00717">
    <property type="entry name" value="SANT"/>
    <property type="match status" value="2"/>
</dbReference>
<evidence type="ECO:0000259" key="8">
    <source>
        <dbReference type="PROSITE" id="PS50090"/>
    </source>
</evidence>
<evidence type="ECO:0000256" key="7">
    <source>
        <dbReference type="SAM" id="MobiDB-lite"/>
    </source>
</evidence>
<name>A0A2Z7CLB3_9LAMI</name>
<dbReference type="Proteomes" id="UP000250235">
    <property type="component" value="Unassembled WGS sequence"/>
</dbReference>
<dbReference type="CDD" id="cd00167">
    <property type="entry name" value="SANT"/>
    <property type="match status" value="2"/>
</dbReference>
<evidence type="ECO:0000256" key="5">
    <source>
        <dbReference type="ARBA" id="ARBA00023163"/>
    </source>
</evidence>
<keyword evidence="5" id="KW-0804">Transcription</keyword>
<dbReference type="GO" id="GO:0000978">
    <property type="term" value="F:RNA polymerase II cis-regulatory region sequence-specific DNA binding"/>
    <property type="evidence" value="ECO:0007669"/>
    <property type="project" value="TreeGrafter"/>
</dbReference>
<keyword evidence="3" id="KW-0805">Transcription regulation</keyword>
<sequence>MGACGEKSKRNGKNSDRNREKFKFKQSKLCSRGHWKSSEDTKLRELVATYGPQNWNLIAEELKGRSGKSCRLRWHNQLDPKINKGAFSEEEEGRLMAAQTQYGNKWALISRLFPGRTDNAVKNHWHVLMARRYKELSKSYMELGKWNSQPTNSYNRSRFNTDNQNSLTSGWERRRWLMKREKLFKDPIINYDLSFAEGSSGGESYVDQNSSKKPTFIDFLGVGVS</sequence>
<gene>
    <name evidence="10" type="ORF">F511_15856</name>
</gene>
<dbReference type="GO" id="GO:0005634">
    <property type="term" value="C:nucleus"/>
    <property type="evidence" value="ECO:0007669"/>
    <property type="project" value="UniProtKB-SubCell"/>
</dbReference>
<dbReference type="InterPro" id="IPR017930">
    <property type="entry name" value="Myb_dom"/>
</dbReference>
<keyword evidence="2" id="KW-0677">Repeat</keyword>
<keyword evidence="11" id="KW-1185">Reference proteome</keyword>
<feature type="domain" description="HTH myb-type" evidence="9">
    <location>
        <begin position="32"/>
        <end position="78"/>
    </location>
</feature>
<dbReference type="InterPro" id="IPR001005">
    <property type="entry name" value="SANT/Myb"/>
</dbReference>